<dbReference type="Gene3D" id="3.30.9.10">
    <property type="entry name" value="D-Amino Acid Oxidase, subunit A, domain 2"/>
    <property type="match status" value="1"/>
</dbReference>
<evidence type="ECO:0000259" key="5">
    <source>
        <dbReference type="Pfam" id="PF01494"/>
    </source>
</evidence>
<dbReference type="PRINTS" id="PR00420">
    <property type="entry name" value="RNGMNOXGNASE"/>
</dbReference>
<dbReference type="Pfam" id="PF01494">
    <property type="entry name" value="FAD_binding_3"/>
    <property type="match status" value="1"/>
</dbReference>
<keyword evidence="2" id="KW-0285">Flavoprotein</keyword>
<dbReference type="Gene3D" id="3.50.50.60">
    <property type="entry name" value="FAD/NAD(P)-binding domain"/>
    <property type="match status" value="1"/>
</dbReference>
<evidence type="ECO:0000313" key="6">
    <source>
        <dbReference type="EMBL" id="KAL1304352.1"/>
    </source>
</evidence>
<keyword evidence="3" id="KW-0274">FAD</keyword>
<evidence type="ECO:0000256" key="1">
    <source>
        <dbReference type="ARBA" id="ARBA00001974"/>
    </source>
</evidence>
<comment type="cofactor">
    <cofactor evidence="1">
        <name>FAD</name>
        <dbReference type="ChEBI" id="CHEBI:57692"/>
    </cofactor>
</comment>
<dbReference type="EMBL" id="JBFMKM010000009">
    <property type="protein sequence ID" value="KAL1304352.1"/>
    <property type="molecule type" value="Genomic_DNA"/>
</dbReference>
<evidence type="ECO:0000256" key="4">
    <source>
        <dbReference type="ARBA" id="ARBA00023002"/>
    </source>
</evidence>
<evidence type="ECO:0000256" key="2">
    <source>
        <dbReference type="ARBA" id="ARBA00022630"/>
    </source>
</evidence>
<dbReference type="InterPro" id="IPR002938">
    <property type="entry name" value="FAD-bd"/>
</dbReference>
<dbReference type="PANTHER" id="PTHR43004:SF19">
    <property type="entry name" value="BINDING MONOOXYGENASE, PUTATIVE (JCVI)-RELATED"/>
    <property type="match status" value="1"/>
</dbReference>
<evidence type="ECO:0000313" key="7">
    <source>
        <dbReference type="Proteomes" id="UP001562354"/>
    </source>
</evidence>
<protein>
    <recommendedName>
        <fullName evidence="5">FAD-binding domain-containing protein</fullName>
    </recommendedName>
</protein>
<dbReference type="SUPFAM" id="SSF51905">
    <property type="entry name" value="FAD/NAD(P)-binding domain"/>
    <property type="match status" value="1"/>
</dbReference>
<dbReference type="SUPFAM" id="SSF54373">
    <property type="entry name" value="FAD-linked reductases, C-terminal domain"/>
    <property type="match status" value="1"/>
</dbReference>
<dbReference type="Proteomes" id="UP001562354">
    <property type="component" value="Unassembled WGS sequence"/>
</dbReference>
<evidence type="ECO:0000256" key="3">
    <source>
        <dbReference type="ARBA" id="ARBA00022827"/>
    </source>
</evidence>
<proteinExistence type="predicted"/>
<sequence>MASGINDLEQCQPQRCETDVIIVGAGPTGLCCALLARQLGLTVKIFERRPGPLEAGRADALNARTQQVLEIVGVLGDLRPKGLLCNTSSVFKDGEFQSRNNRWWTSIADSAYKEFLMIGQADVERALVKHLDIDVLYETEVSKVSESDREVKVTVGGETMYSKYLIAADGGQSQIRKQLGIEFRGDMPNMRWAVLDTFIKTDFPVCNEIISFEHNGQSRVSWIPRERGMARFYILLEGEVTQEKSEKSIRKHMAPFNVEFSKTEWFSTYDVQERVAASFTSPLSKIILAGDASHIHAVNGGQGLNTGVADAFGLVWRLALAIRCTSYAEALGQKLLCSYDIERRKAAETVVEVAGKLVRSTLRTAQEYVTIVEQKAANITGMGVKYAPNVLSTMESCAGSFQAGSRFPDISFLKSNVVLLRLYEIARYGRFLIFNSGKMRISVPSWLEDRIDIWTVTRDGEKWNVTTSTPATLTTEHPFPEDAVVIMRPDFYIGYAGHDATSYFNRFSNDPTINAGTSN</sequence>
<accession>A0ABR3PDX0</accession>
<keyword evidence="4" id="KW-0560">Oxidoreductase</keyword>
<dbReference type="InterPro" id="IPR036188">
    <property type="entry name" value="FAD/NAD-bd_sf"/>
</dbReference>
<name>A0ABR3PDX0_9PEZI</name>
<dbReference type="GeneID" id="95974453"/>
<comment type="caution">
    <text evidence="6">The sequence shown here is derived from an EMBL/GenBank/DDBJ whole genome shotgun (WGS) entry which is preliminary data.</text>
</comment>
<feature type="domain" description="FAD-binding" evidence="5">
    <location>
        <begin position="17"/>
        <end position="352"/>
    </location>
</feature>
<dbReference type="PANTHER" id="PTHR43004">
    <property type="entry name" value="TRK SYSTEM POTASSIUM UPTAKE PROTEIN"/>
    <property type="match status" value="1"/>
</dbReference>
<gene>
    <name evidence="6" type="ORF">AAFC00_000750</name>
</gene>
<organism evidence="6 7">
    <name type="scientific">Neodothiora populina</name>
    <dbReference type="NCBI Taxonomy" id="2781224"/>
    <lineage>
        <taxon>Eukaryota</taxon>
        <taxon>Fungi</taxon>
        <taxon>Dikarya</taxon>
        <taxon>Ascomycota</taxon>
        <taxon>Pezizomycotina</taxon>
        <taxon>Dothideomycetes</taxon>
        <taxon>Dothideomycetidae</taxon>
        <taxon>Dothideales</taxon>
        <taxon>Dothioraceae</taxon>
        <taxon>Neodothiora</taxon>
    </lineage>
</organism>
<keyword evidence="7" id="KW-1185">Reference proteome</keyword>
<reference evidence="6 7" key="1">
    <citation type="submission" date="2024-07" db="EMBL/GenBank/DDBJ databases">
        <title>Draft sequence of the Neodothiora populina.</title>
        <authorList>
            <person name="Drown D.D."/>
            <person name="Schuette U.S."/>
            <person name="Buechlein A.B."/>
            <person name="Rusch D.R."/>
            <person name="Winton L.W."/>
            <person name="Adams G.A."/>
        </authorList>
    </citation>
    <scope>NUCLEOTIDE SEQUENCE [LARGE SCALE GENOMIC DNA]</scope>
    <source>
        <strain evidence="6 7">CPC 39397</strain>
    </source>
</reference>
<dbReference type="InterPro" id="IPR050641">
    <property type="entry name" value="RIFMO-like"/>
</dbReference>
<dbReference type="RefSeq" id="XP_069200627.1">
    <property type="nucleotide sequence ID" value="XM_069347459.1"/>
</dbReference>